<keyword evidence="4" id="KW-1185">Reference proteome</keyword>
<evidence type="ECO:0000313" key="4">
    <source>
        <dbReference type="Proteomes" id="UP000001294"/>
    </source>
</evidence>
<protein>
    <recommendedName>
        <fullName evidence="2">2EXR domain-containing protein</fullName>
    </recommendedName>
</protein>
<dbReference type="HOGENOM" id="CLU_792507_0_0_1"/>
<organism evidence="3 4">
    <name type="scientific">Talaromyces marneffei (strain ATCC 18224 / CBS 334.59 / QM 7333)</name>
    <name type="common">Penicillium marneffei</name>
    <dbReference type="NCBI Taxonomy" id="441960"/>
    <lineage>
        <taxon>Eukaryota</taxon>
        <taxon>Fungi</taxon>
        <taxon>Dikarya</taxon>
        <taxon>Ascomycota</taxon>
        <taxon>Pezizomycotina</taxon>
        <taxon>Eurotiomycetes</taxon>
        <taxon>Eurotiomycetidae</taxon>
        <taxon>Eurotiales</taxon>
        <taxon>Trichocomaceae</taxon>
        <taxon>Talaromyces</taxon>
        <taxon>Talaromyces sect. Talaromyces</taxon>
    </lineage>
</organism>
<accession>B6QWN3</accession>
<evidence type="ECO:0000256" key="1">
    <source>
        <dbReference type="SAM" id="MobiDB-lite"/>
    </source>
</evidence>
<feature type="region of interest" description="Disordered" evidence="1">
    <location>
        <begin position="59"/>
        <end position="84"/>
    </location>
</feature>
<sequence>MKKMTQMAPSGRDEPVRKRRRLEESDCSPKINFKSLPPEVRLMIWEYTWPAAQVVEAASRDKFDDDDSDDDNDNDDDDDDNDDNYHDFTIFRPLSSLDTLLQLDFTSRPVETPSPLEKCSSPIALQICQESRWHTLKTYVLIQHLDLPEWSFYFNPRQDLLWLSGDIASDTKRLKQLQSSYQASIHHFKTLLVEDTEWEGWEWDPSSSPALSILPALRTVVLVEDDHDDDGTLITYYVEEYQERAMEYGNDYYTACESMKSDMPYRIEYMDRGGNSYFGVYVPHRMIDAGRGLLDSEDPMIAGNGAQAEGRSHLNGPSMEPTITKRLKRPELRSPEYPMTSSWTMPRNAC</sequence>
<dbReference type="PANTHER" id="PTHR35910:SF6">
    <property type="entry name" value="2EXR DOMAIN-CONTAINING PROTEIN"/>
    <property type="match status" value="1"/>
</dbReference>
<dbReference type="AlphaFoldDB" id="B6QWN3"/>
<dbReference type="EMBL" id="DS995908">
    <property type="protein sequence ID" value="EEA18493.1"/>
    <property type="molecule type" value="Genomic_DNA"/>
</dbReference>
<name>B6QWN3_TALMQ</name>
<feature type="compositionally biased region" description="Acidic residues" evidence="1">
    <location>
        <begin position="64"/>
        <end position="82"/>
    </location>
</feature>
<evidence type="ECO:0000259" key="2">
    <source>
        <dbReference type="Pfam" id="PF20150"/>
    </source>
</evidence>
<dbReference type="InterPro" id="IPR045518">
    <property type="entry name" value="2EXR"/>
</dbReference>
<dbReference type="Proteomes" id="UP000001294">
    <property type="component" value="Unassembled WGS sequence"/>
</dbReference>
<dbReference type="VEuPathDB" id="FungiDB:PMAA_102690"/>
<dbReference type="Pfam" id="PF20150">
    <property type="entry name" value="2EXR"/>
    <property type="match status" value="1"/>
</dbReference>
<evidence type="ECO:0000313" key="3">
    <source>
        <dbReference type="EMBL" id="EEA18493.1"/>
    </source>
</evidence>
<dbReference type="PANTHER" id="PTHR35910">
    <property type="entry name" value="2EXR DOMAIN-CONTAINING PROTEIN"/>
    <property type="match status" value="1"/>
</dbReference>
<feature type="region of interest" description="Disordered" evidence="1">
    <location>
        <begin position="1"/>
        <end position="33"/>
    </location>
</feature>
<feature type="compositionally biased region" description="Basic and acidic residues" evidence="1">
    <location>
        <begin position="11"/>
        <end position="24"/>
    </location>
</feature>
<proteinExistence type="predicted"/>
<gene>
    <name evidence="3" type="ORF">PMAA_102690</name>
</gene>
<reference evidence="4" key="1">
    <citation type="journal article" date="2015" name="Genome Announc.">
        <title>Genome sequence of the AIDS-associated pathogen Penicillium marneffei (ATCC18224) and its near taxonomic relative Talaromyces stipitatus (ATCC10500).</title>
        <authorList>
            <person name="Nierman W.C."/>
            <person name="Fedorova-Abrams N.D."/>
            <person name="Andrianopoulos A."/>
        </authorList>
    </citation>
    <scope>NUCLEOTIDE SEQUENCE [LARGE SCALE GENOMIC DNA]</scope>
    <source>
        <strain evidence="4">ATCC 18224 / CBS 334.59 / QM 7333</strain>
    </source>
</reference>
<dbReference type="OrthoDB" id="2142759at2759"/>
<feature type="domain" description="2EXR" evidence="2">
    <location>
        <begin position="33"/>
        <end position="161"/>
    </location>
</feature>